<evidence type="ECO:0000256" key="1">
    <source>
        <dbReference type="SAM" id="MobiDB-lite"/>
    </source>
</evidence>
<comment type="caution">
    <text evidence="3">The sequence shown here is derived from an EMBL/GenBank/DDBJ whole genome shotgun (WGS) entry which is preliminary data.</text>
</comment>
<feature type="compositionally biased region" description="Acidic residues" evidence="1">
    <location>
        <begin position="199"/>
        <end position="214"/>
    </location>
</feature>
<dbReference type="EMBL" id="JAVIJP010000347">
    <property type="protein sequence ID" value="KAL3613097.1"/>
    <property type="molecule type" value="Genomic_DNA"/>
</dbReference>
<keyword evidence="2" id="KW-0472">Membrane</keyword>
<keyword evidence="4" id="KW-1185">Reference proteome</keyword>
<feature type="transmembrane region" description="Helical" evidence="2">
    <location>
        <begin position="132"/>
        <end position="156"/>
    </location>
</feature>
<evidence type="ECO:0000256" key="2">
    <source>
        <dbReference type="SAM" id="Phobius"/>
    </source>
</evidence>
<reference evidence="4" key="1">
    <citation type="journal article" date="2024" name="IScience">
        <title>Strigolactones Initiate the Formation of Haustorium-like Structures in Castilleja.</title>
        <authorList>
            <person name="Buerger M."/>
            <person name="Peterson D."/>
            <person name="Chory J."/>
        </authorList>
    </citation>
    <scope>NUCLEOTIDE SEQUENCE [LARGE SCALE GENOMIC DNA]</scope>
</reference>
<gene>
    <name evidence="3" type="ORF">CASFOL_043062</name>
</gene>
<keyword evidence="2" id="KW-1133">Transmembrane helix</keyword>
<feature type="region of interest" description="Disordered" evidence="1">
    <location>
        <begin position="190"/>
        <end position="222"/>
    </location>
</feature>
<keyword evidence="2" id="KW-0812">Transmembrane</keyword>
<name>A0ABD3B859_9LAMI</name>
<dbReference type="AlphaFoldDB" id="A0ABD3B859"/>
<dbReference type="Proteomes" id="UP001632038">
    <property type="component" value="Unassembled WGS sequence"/>
</dbReference>
<accession>A0ABD3B859</accession>
<sequence length="245" mass="27962">MNCDVNPMAFHLMRKDQCLAICDMLDDKDKMLQDWVMFSEGKLRFQFRSSSNVNTNMNVAYYYSITVTTARKRPLNGSCFSEVNETECYAPPPVDKHYCITSAVMCDWINNCGVAAWFDENKSHCDNPHPQLSYVSIFAVMSLIIFSLMAGSHILLTSLPQASFFFVYNINEDNRFCIDPKKAFPELQSPIKETWKEDDPNDSSDDSDNEEDSMLTDRDGLPLTRVSVLSQANEAIRQGVMDYNT</sequence>
<proteinExistence type="predicted"/>
<evidence type="ECO:0000313" key="3">
    <source>
        <dbReference type="EMBL" id="KAL3613097.1"/>
    </source>
</evidence>
<organism evidence="3 4">
    <name type="scientific">Castilleja foliolosa</name>
    <dbReference type="NCBI Taxonomy" id="1961234"/>
    <lineage>
        <taxon>Eukaryota</taxon>
        <taxon>Viridiplantae</taxon>
        <taxon>Streptophyta</taxon>
        <taxon>Embryophyta</taxon>
        <taxon>Tracheophyta</taxon>
        <taxon>Spermatophyta</taxon>
        <taxon>Magnoliopsida</taxon>
        <taxon>eudicotyledons</taxon>
        <taxon>Gunneridae</taxon>
        <taxon>Pentapetalae</taxon>
        <taxon>asterids</taxon>
        <taxon>lamiids</taxon>
        <taxon>Lamiales</taxon>
        <taxon>Orobanchaceae</taxon>
        <taxon>Pedicularideae</taxon>
        <taxon>Castillejinae</taxon>
        <taxon>Castilleja</taxon>
    </lineage>
</organism>
<evidence type="ECO:0000313" key="4">
    <source>
        <dbReference type="Proteomes" id="UP001632038"/>
    </source>
</evidence>
<protein>
    <submittedName>
        <fullName evidence="3">Uncharacterized protein</fullName>
    </submittedName>
</protein>